<protein>
    <submittedName>
        <fullName evidence="2">Uncharacterized protein</fullName>
    </submittedName>
</protein>
<dbReference type="AlphaFoldDB" id="A0A8K1D943"/>
<feature type="compositionally biased region" description="Low complexity" evidence="1">
    <location>
        <begin position="59"/>
        <end position="68"/>
    </location>
</feature>
<name>A0A8K1D943_9PASS</name>
<reference evidence="2" key="1">
    <citation type="submission" date="2019-04" db="EMBL/GenBank/DDBJ databases">
        <title>Genome assembly of Zosterops borbonicus 15179.</title>
        <authorList>
            <person name="Leroy T."/>
            <person name="Anselmetti Y."/>
            <person name="Tilak M.-K."/>
            <person name="Nabholz B."/>
        </authorList>
    </citation>
    <scope>NUCLEOTIDE SEQUENCE</scope>
    <source>
        <strain evidence="2">HGM_15179</strain>
        <tissue evidence="2">Muscle</tissue>
    </source>
</reference>
<accession>A0A8K1D943</accession>
<proteinExistence type="predicted"/>
<evidence type="ECO:0000313" key="2">
    <source>
        <dbReference type="EMBL" id="TRZ08189.1"/>
    </source>
</evidence>
<evidence type="ECO:0000256" key="1">
    <source>
        <dbReference type="SAM" id="MobiDB-lite"/>
    </source>
</evidence>
<organism evidence="2 3">
    <name type="scientific">Zosterops borbonicus</name>
    <dbReference type="NCBI Taxonomy" id="364589"/>
    <lineage>
        <taxon>Eukaryota</taxon>
        <taxon>Metazoa</taxon>
        <taxon>Chordata</taxon>
        <taxon>Craniata</taxon>
        <taxon>Vertebrata</taxon>
        <taxon>Euteleostomi</taxon>
        <taxon>Archelosauria</taxon>
        <taxon>Archosauria</taxon>
        <taxon>Dinosauria</taxon>
        <taxon>Saurischia</taxon>
        <taxon>Theropoda</taxon>
        <taxon>Coelurosauria</taxon>
        <taxon>Aves</taxon>
        <taxon>Neognathae</taxon>
        <taxon>Neoaves</taxon>
        <taxon>Telluraves</taxon>
        <taxon>Australaves</taxon>
        <taxon>Passeriformes</taxon>
        <taxon>Sylvioidea</taxon>
        <taxon>Zosteropidae</taxon>
        <taxon>Zosterops</taxon>
    </lineage>
</organism>
<feature type="region of interest" description="Disordered" evidence="1">
    <location>
        <begin position="114"/>
        <end position="145"/>
    </location>
</feature>
<evidence type="ECO:0000313" key="3">
    <source>
        <dbReference type="Proteomes" id="UP000796761"/>
    </source>
</evidence>
<dbReference type="EMBL" id="SWJQ01001446">
    <property type="protein sequence ID" value="TRZ08189.1"/>
    <property type="molecule type" value="Genomic_DNA"/>
</dbReference>
<dbReference type="OrthoDB" id="9401179at2759"/>
<dbReference type="Proteomes" id="UP000796761">
    <property type="component" value="Unassembled WGS sequence"/>
</dbReference>
<sequence length="171" mass="19267">MALKMEVLLAKAGPIRNYGNVSVITYLGRNQKKGGDTVFIPDREEEEVKTCEGNNIQTPSSSSFPSSKPHIEDSHAHEDMCGDAAREQNWEYCSAHDRNGNVSIGAFTAGYCPDNSEYDEGDPFEPEPIDPTKDPDLYPPDPDLNDTWVHLKQQERGIWTLPKELRHRSYT</sequence>
<keyword evidence="3" id="KW-1185">Reference proteome</keyword>
<feature type="region of interest" description="Disordered" evidence="1">
    <location>
        <begin position="51"/>
        <end position="77"/>
    </location>
</feature>
<comment type="caution">
    <text evidence="2">The sequence shown here is derived from an EMBL/GenBank/DDBJ whole genome shotgun (WGS) entry which is preliminary data.</text>
</comment>
<feature type="compositionally biased region" description="Acidic residues" evidence="1">
    <location>
        <begin position="116"/>
        <end position="128"/>
    </location>
</feature>
<gene>
    <name evidence="2" type="ORF">HGM15179_018918</name>
</gene>